<dbReference type="EMBL" id="FNCA01000011">
    <property type="protein sequence ID" value="SDG29499.1"/>
    <property type="molecule type" value="Genomic_DNA"/>
</dbReference>
<gene>
    <name evidence="1" type="ORF">SAMN04488589_2621</name>
</gene>
<organism evidence="1 2">
    <name type="scientific">Methanolobus vulcani</name>
    <dbReference type="NCBI Taxonomy" id="38026"/>
    <lineage>
        <taxon>Archaea</taxon>
        <taxon>Methanobacteriati</taxon>
        <taxon>Methanobacteriota</taxon>
        <taxon>Stenosarchaea group</taxon>
        <taxon>Methanomicrobia</taxon>
        <taxon>Methanosarcinales</taxon>
        <taxon>Methanosarcinaceae</taxon>
        <taxon>Methanolobus</taxon>
    </lineage>
</organism>
<name>A0A7Z7FDI4_9EURY</name>
<evidence type="ECO:0000313" key="2">
    <source>
        <dbReference type="Proteomes" id="UP000199259"/>
    </source>
</evidence>
<dbReference type="Pfam" id="PF23959">
    <property type="entry name" value="DUF7288"/>
    <property type="match status" value="1"/>
</dbReference>
<sequence>MNDKAQLHTLEGLGAAVLMTLTILTITQSTMIVTPQNELAIDVHLEQISSDALTVLDRNPVDSDQYNLTECIASWDMTEASYPDNMTGNLDELDAGLQYLLPDTLYNVDLAYIENGDLKVDNAIIRGPAGKNSVVTRHFVTLTNETVSEMGGSWNLGETELRVVEVRLTAWEV</sequence>
<dbReference type="OrthoDB" id="324613at2157"/>
<protein>
    <submittedName>
        <fullName evidence="1">Uncharacterized protein</fullName>
    </submittedName>
</protein>
<proteinExistence type="predicted"/>
<dbReference type="InterPro" id="IPR055712">
    <property type="entry name" value="DUF7288"/>
</dbReference>
<evidence type="ECO:0000313" key="1">
    <source>
        <dbReference type="EMBL" id="SDG29499.1"/>
    </source>
</evidence>
<comment type="caution">
    <text evidence="1">The sequence shown here is derived from an EMBL/GenBank/DDBJ whole genome shotgun (WGS) entry which is preliminary data.</text>
</comment>
<dbReference type="AlphaFoldDB" id="A0A7Z7FDI4"/>
<dbReference type="RefSeq" id="WP_091710894.1">
    <property type="nucleotide sequence ID" value="NZ_FNCA01000011.1"/>
</dbReference>
<keyword evidence="2" id="KW-1185">Reference proteome</keyword>
<dbReference type="Proteomes" id="UP000199259">
    <property type="component" value="Unassembled WGS sequence"/>
</dbReference>
<reference evidence="1 2" key="1">
    <citation type="submission" date="2016-10" db="EMBL/GenBank/DDBJ databases">
        <authorList>
            <person name="Varghese N."/>
            <person name="Submissions S."/>
        </authorList>
    </citation>
    <scope>NUCLEOTIDE SEQUENCE [LARGE SCALE GENOMIC DNA]</scope>
    <source>
        <strain evidence="1 2">PL 12/M</strain>
    </source>
</reference>
<accession>A0A7Z7FDI4</accession>